<dbReference type="GO" id="GO:0016773">
    <property type="term" value="F:phosphotransferase activity, alcohol group as acceptor"/>
    <property type="evidence" value="ECO:0007669"/>
    <property type="project" value="InterPro"/>
</dbReference>
<evidence type="ECO:0000313" key="10">
    <source>
        <dbReference type="EMBL" id="CAF0838941.1"/>
    </source>
</evidence>
<evidence type="ECO:0000256" key="3">
    <source>
        <dbReference type="ARBA" id="ARBA00022741"/>
    </source>
</evidence>
<sequence>MKVKLGQNFECKYGNIDWECVTIGQSNAQVYQSKEFILKIQIKTEHQNLLNEKLKMEWLKEKVPVANVIDYETDDLFEYLLMNRIIGTDAAQTKWKNNPEILVTLLGNELRKLHDKIDINNCPFDMRLIHKFQEASYQLKTRKITEINSSDNDLLDQLISIAPKEDLVFTHGDYCLPNIIIDDQQCSVNAFVDLGRAGIADRYYDLALGLRSIQFNLGQGYDQIFLNAYGLFSNIDENKIDFYQKLDNLL</sequence>
<dbReference type="PIRSF" id="PIRSF000706">
    <property type="entry name" value="Kanamycin_kin"/>
    <property type="match status" value="1"/>
</dbReference>
<dbReference type="Gene3D" id="3.90.1200.10">
    <property type="match status" value="1"/>
</dbReference>
<dbReference type="Proteomes" id="UP000663881">
    <property type="component" value="Unassembled WGS sequence"/>
</dbReference>
<comment type="caution">
    <text evidence="10">The sequence shown here is derived from an EMBL/GenBank/DDBJ whole genome shotgun (WGS) entry which is preliminary data.</text>
</comment>
<dbReference type="InterPro" id="IPR024165">
    <property type="entry name" value="Kan/Strep_kinase"/>
</dbReference>
<dbReference type="GO" id="GO:0005524">
    <property type="term" value="F:ATP binding"/>
    <property type="evidence" value="ECO:0007669"/>
    <property type="project" value="UniProtKB-KW"/>
</dbReference>
<organism evidence="10 13">
    <name type="scientific">Adineta steineri</name>
    <dbReference type="NCBI Taxonomy" id="433720"/>
    <lineage>
        <taxon>Eukaryota</taxon>
        <taxon>Metazoa</taxon>
        <taxon>Spiralia</taxon>
        <taxon>Gnathifera</taxon>
        <taxon>Rotifera</taxon>
        <taxon>Eurotatoria</taxon>
        <taxon>Bdelloidea</taxon>
        <taxon>Adinetida</taxon>
        <taxon>Adinetidae</taxon>
        <taxon>Adineta</taxon>
    </lineage>
</organism>
<reference evidence="10" key="1">
    <citation type="submission" date="2021-02" db="EMBL/GenBank/DDBJ databases">
        <authorList>
            <person name="Nowell W R."/>
        </authorList>
    </citation>
    <scope>NUCLEOTIDE SEQUENCE</scope>
</reference>
<keyword evidence="2" id="KW-0808">Transferase</keyword>
<keyword evidence="5" id="KW-0067">ATP-binding</keyword>
<dbReference type="Proteomes" id="UP000663844">
    <property type="component" value="Unassembled WGS sequence"/>
</dbReference>
<evidence type="ECO:0000256" key="4">
    <source>
        <dbReference type="ARBA" id="ARBA00022777"/>
    </source>
</evidence>
<dbReference type="EMBL" id="CAJNOE010000061">
    <property type="protein sequence ID" value="CAF0838941.1"/>
    <property type="molecule type" value="Genomic_DNA"/>
</dbReference>
<evidence type="ECO:0000256" key="2">
    <source>
        <dbReference type="ARBA" id="ARBA00022679"/>
    </source>
</evidence>
<evidence type="ECO:0000313" key="12">
    <source>
        <dbReference type="EMBL" id="CAF4067477.1"/>
    </source>
</evidence>
<dbReference type="EMBL" id="CAJOAZ010004608">
    <property type="protein sequence ID" value="CAF4067477.1"/>
    <property type="molecule type" value="Genomic_DNA"/>
</dbReference>
<evidence type="ECO:0000313" key="11">
    <source>
        <dbReference type="EMBL" id="CAF3868667.1"/>
    </source>
</evidence>
<dbReference type="PANTHER" id="PTHR21310:SF41">
    <property type="entry name" value="3'-PHOSPHOTRANSFERASE, PUTATIVE-RELATED"/>
    <property type="match status" value="1"/>
</dbReference>
<keyword evidence="4" id="KW-0418">Kinase</keyword>
<dbReference type="Proteomes" id="UP000663891">
    <property type="component" value="Unassembled WGS sequence"/>
</dbReference>
<dbReference type="InterPro" id="IPR002575">
    <property type="entry name" value="Aminoglycoside_PTrfase"/>
</dbReference>
<evidence type="ECO:0000256" key="5">
    <source>
        <dbReference type="ARBA" id="ARBA00022840"/>
    </source>
</evidence>
<dbReference type="Gene3D" id="3.30.200.20">
    <property type="entry name" value="Phosphorylase Kinase, domain 1"/>
    <property type="match status" value="1"/>
</dbReference>
<dbReference type="OrthoDB" id="8300194at2759"/>
<keyword evidence="6" id="KW-0046">Antibiotic resistance</keyword>
<gene>
    <name evidence="10" type="ORF">IZO911_LOCUS8955</name>
    <name evidence="9" type="ORF">JYZ213_LOCUS6366</name>
    <name evidence="11" type="ORF">OKA104_LOCUS22463</name>
    <name evidence="12" type="ORF">OXD698_LOCUS33517</name>
    <name evidence="8" type="ORF">VCS650_LOCUS3475</name>
</gene>
<protein>
    <recommendedName>
        <fullName evidence="7">Aminoglycoside phosphotransferase domain-containing protein</fullName>
    </recommendedName>
</protein>
<dbReference type="Pfam" id="PF01636">
    <property type="entry name" value="APH"/>
    <property type="match status" value="1"/>
</dbReference>
<dbReference type="EMBL" id="CAJNON010000018">
    <property type="protein sequence ID" value="CAF0790719.1"/>
    <property type="molecule type" value="Genomic_DNA"/>
</dbReference>
<accession>A0A813V6J9</accession>
<comment type="similarity">
    <text evidence="1">Belongs to the aminoglycoside phosphotransferase family.</text>
</comment>
<evidence type="ECO:0000256" key="1">
    <source>
        <dbReference type="ARBA" id="ARBA00006219"/>
    </source>
</evidence>
<evidence type="ECO:0000256" key="6">
    <source>
        <dbReference type="ARBA" id="ARBA00023251"/>
    </source>
</evidence>
<evidence type="ECO:0000259" key="7">
    <source>
        <dbReference type="Pfam" id="PF01636"/>
    </source>
</evidence>
<dbReference type="GO" id="GO:0046677">
    <property type="term" value="P:response to antibiotic"/>
    <property type="evidence" value="ECO:0007669"/>
    <property type="project" value="UniProtKB-KW"/>
</dbReference>
<dbReference type="CDD" id="cd05150">
    <property type="entry name" value="APH"/>
    <property type="match status" value="1"/>
</dbReference>
<dbReference type="SUPFAM" id="SSF56112">
    <property type="entry name" value="Protein kinase-like (PK-like)"/>
    <property type="match status" value="1"/>
</dbReference>
<dbReference type="Proteomes" id="UP000663860">
    <property type="component" value="Unassembled WGS sequence"/>
</dbReference>
<feature type="domain" description="Aminoglycoside phosphotransferase" evidence="7">
    <location>
        <begin position="23"/>
        <end position="235"/>
    </location>
</feature>
<proteinExistence type="inferred from homology"/>
<dbReference type="EMBL" id="CAJOAY010001636">
    <property type="protein sequence ID" value="CAF3868667.1"/>
    <property type="molecule type" value="Genomic_DNA"/>
</dbReference>
<keyword evidence="3" id="KW-0547">Nucleotide-binding</keyword>
<evidence type="ECO:0000313" key="9">
    <source>
        <dbReference type="EMBL" id="CAF0822046.1"/>
    </source>
</evidence>
<name>A0A813V6J9_9BILA</name>
<dbReference type="NCBIfam" id="NF033068">
    <property type="entry name" value="APH_3p"/>
    <property type="match status" value="1"/>
</dbReference>
<evidence type="ECO:0000313" key="8">
    <source>
        <dbReference type="EMBL" id="CAF0790719.1"/>
    </source>
</evidence>
<dbReference type="AlphaFoldDB" id="A0A813V6J9"/>
<dbReference type="GO" id="GO:0016301">
    <property type="term" value="F:kinase activity"/>
    <property type="evidence" value="ECO:0007669"/>
    <property type="project" value="UniProtKB-KW"/>
</dbReference>
<evidence type="ECO:0000313" key="13">
    <source>
        <dbReference type="Proteomes" id="UP000663860"/>
    </source>
</evidence>
<dbReference type="InterPro" id="IPR011009">
    <property type="entry name" value="Kinase-like_dom_sf"/>
</dbReference>
<dbReference type="InterPro" id="IPR051678">
    <property type="entry name" value="AGP_Transferase"/>
</dbReference>
<dbReference type="EMBL" id="CAJNOG010000039">
    <property type="protein sequence ID" value="CAF0822046.1"/>
    <property type="molecule type" value="Genomic_DNA"/>
</dbReference>
<dbReference type="PANTHER" id="PTHR21310">
    <property type="entry name" value="AMINOGLYCOSIDE PHOSPHOTRANSFERASE-RELATED-RELATED"/>
    <property type="match status" value="1"/>
</dbReference>
<dbReference type="Proteomes" id="UP000663845">
    <property type="component" value="Unassembled WGS sequence"/>
</dbReference>